<dbReference type="Pfam" id="PF00046">
    <property type="entry name" value="Homeodomain"/>
    <property type="match status" value="1"/>
</dbReference>
<keyword evidence="5" id="KW-0175">Coiled coil</keyword>
<feature type="compositionally biased region" description="Basic and acidic residues" evidence="12">
    <location>
        <begin position="258"/>
        <end position="268"/>
    </location>
</feature>
<dbReference type="InterPro" id="IPR001356">
    <property type="entry name" value="HD"/>
</dbReference>
<evidence type="ECO:0000256" key="1">
    <source>
        <dbReference type="ARBA" id="ARBA00004123"/>
    </source>
</evidence>
<dbReference type="Proteomes" id="UP000694941">
    <property type="component" value="Unplaced"/>
</dbReference>
<dbReference type="InterPro" id="IPR017970">
    <property type="entry name" value="Homeobox_CS"/>
</dbReference>
<keyword evidence="6 10" id="KW-0238">DNA-binding</keyword>
<evidence type="ECO:0000259" key="14">
    <source>
        <dbReference type="PROSITE" id="PS51042"/>
    </source>
</evidence>
<feature type="domain" description="CUT" evidence="14">
    <location>
        <begin position="1"/>
        <end position="32"/>
    </location>
</feature>
<keyword evidence="8" id="KW-0804">Transcription</keyword>
<feature type="compositionally biased region" description="Basic and acidic residues" evidence="12">
    <location>
        <begin position="370"/>
        <end position="384"/>
    </location>
</feature>
<dbReference type="InterPro" id="IPR009057">
    <property type="entry name" value="Homeodomain-like_sf"/>
</dbReference>
<accession>A0ABM1BTJ3</accession>
<evidence type="ECO:0000256" key="3">
    <source>
        <dbReference type="ARBA" id="ARBA00022737"/>
    </source>
</evidence>
<evidence type="ECO:0000256" key="5">
    <source>
        <dbReference type="ARBA" id="ARBA00023054"/>
    </source>
</evidence>
<name>A0ABM1BTJ3_LIMPO</name>
<keyword evidence="7 10" id="KW-0371">Homeobox</keyword>
<evidence type="ECO:0000256" key="11">
    <source>
        <dbReference type="RuleBase" id="RU000682"/>
    </source>
</evidence>
<evidence type="ECO:0000256" key="9">
    <source>
        <dbReference type="ARBA" id="ARBA00023242"/>
    </source>
</evidence>
<dbReference type="GeneID" id="106472298"/>
<feature type="domain" description="Homeobox" evidence="13">
    <location>
        <begin position="69"/>
        <end position="129"/>
    </location>
</feature>
<sequence length="465" mass="53408">MLSIKGREPFIRMQLWLTDPKNVEKLQSIKNQRRGANKRKRNHTDVEIPWSTYENHTYNYAFPPPSPYLSAKKSRFLFSEEQKEALRLVFSMDPYPSTATIEFLANELNLSVRTITNWFHNHRMRLKQQPFANSDDYLSNEIGTGKIPSAHTSGMKDGTKFDPVQFRLILNHRLAELTQEKNSNKTQKIWSSTILNSSALSTHDDSCTLDLSISSQRFPHRGNNYYELNSTSETASAGNDDHSNSEQNDDSSYSFERGLSESSDRESTDDQPLSFSTYDPHQKQTNLQKKATDPSSSSKRRKPAMPQWVDPGLELSPDSDLYSESEDNDIEPESKKNKEIINGVCVLQTGNFDLCMPKENTVRIEPAPAPDEHEVNPRSKKETTTKNNTVDSMNIQVSVRSDNKEIREDIKIDRKYNIERLERCLKDQEEGWDIDEETEKECNNNETCDGKHKHKTLGQMGVLMK</sequence>
<proteinExistence type="inferred from homology"/>
<feature type="compositionally biased region" description="Acidic residues" evidence="12">
    <location>
        <begin position="321"/>
        <end position="331"/>
    </location>
</feature>
<evidence type="ECO:0000256" key="7">
    <source>
        <dbReference type="ARBA" id="ARBA00023155"/>
    </source>
</evidence>
<dbReference type="Gene3D" id="1.10.10.60">
    <property type="entry name" value="Homeodomain-like"/>
    <property type="match status" value="1"/>
</dbReference>
<evidence type="ECO:0000256" key="8">
    <source>
        <dbReference type="ARBA" id="ARBA00023163"/>
    </source>
</evidence>
<dbReference type="SUPFAM" id="SSF46689">
    <property type="entry name" value="Homeodomain-like"/>
    <property type="match status" value="1"/>
</dbReference>
<feature type="region of interest" description="Disordered" evidence="12">
    <location>
        <begin position="218"/>
        <end position="335"/>
    </location>
</feature>
<evidence type="ECO:0000259" key="13">
    <source>
        <dbReference type="PROSITE" id="PS50071"/>
    </source>
</evidence>
<evidence type="ECO:0000256" key="12">
    <source>
        <dbReference type="SAM" id="MobiDB-lite"/>
    </source>
</evidence>
<dbReference type="PROSITE" id="PS50071">
    <property type="entry name" value="HOMEOBOX_2"/>
    <property type="match status" value="1"/>
</dbReference>
<feature type="DNA-binding region" description="Homeobox" evidence="10">
    <location>
        <begin position="71"/>
        <end position="130"/>
    </location>
</feature>
<feature type="compositionally biased region" description="Polar residues" evidence="12">
    <location>
        <begin position="226"/>
        <end position="237"/>
    </location>
</feature>
<dbReference type="SMART" id="SM00389">
    <property type="entry name" value="HOX"/>
    <property type="match status" value="1"/>
</dbReference>
<organism evidence="15 16">
    <name type="scientific">Limulus polyphemus</name>
    <name type="common">Atlantic horseshoe crab</name>
    <dbReference type="NCBI Taxonomy" id="6850"/>
    <lineage>
        <taxon>Eukaryota</taxon>
        <taxon>Metazoa</taxon>
        <taxon>Ecdysozoa</taxon>
        <taxon>Arthropoda</taxon>
        <taxon>Chelicerata</taxon>
        <taxon>Merostomata</taxon>
        <taxon>Xiphosura</taxon>
        <taxon>Limulidae</taxon>
        <taxon>Limulus</taxon>
    </lineage>
</organism>
<evidence type="ECO:0000313" key="16">
    <source>
        <dbReference type="RefSeq" id="XP_013788386.2"/>
    </source>
</evidence>
<keyword evidence="9 10" id="KW-0539">Nucleus</keyword>
<dbReference type="CDD" id="cd00086">
    <property type="entry name" value="homeodomain"/>
    <property type="match status" value="1"/>
</dbReference>
<dbReference type="InterPro" id="IPR010982">
    <property type="entry name" value="Lambda_DNA-bd_dom_sf"/>
</dbReference>
<feature type="region of interest" description="Disordered" evidence="12">
    <location>
        <begin position="366"/>
        <end position="386"/>
    </location>
</feature>
<gene>
    <name evidence="16" type="primary">LOC106472298</name>
</gene>
<reference evidence="16" key="1">
    <citation type="submission" date="2025-08" db="UniProtKB">
        <authorList>
            <consortium name="RefSeq"/>
        </authorList>
    </citation>
    <scope>IDENTIFICATION</scope>
    <source>
        <tissue evidence="16">Muscle</tissue>
    </source>
</reference>
<dbReference type="PANTHER" id="PTHR14043">
    <property type="entry name" value="CCAAT DISPLACEMENT PROTEIN-RELATED"/>
    <property type="match status" value="1"/>
</dbReference>
<dbReference type="PROSITE" id="PS00027">
    <property type="entry name" value="HOMEOBOX_1"/>
    <property type="match status" value="1"/>
</dbReference>
<protein>
    <submittedName>
        <fullName evidence="16">Homeobox protein cut-like</fullName>
    </submittedName>
</protein>
<feature type="compositionally biased region" description="Polar residues" evidence="12">
    <location>
        <begin position="270"/>
        <end position="297"/>
    </location>
</feature>
<keyword evidence="4" id="KW-0805">Transcription regulation</keyword>
<dbReference type="PANTHER" id="PTHR14043:SF2">
    <property type="entry name" value="HOMEOBOX PROTEIN CUT"/>
    <property type="match status" value="1"/>
</dbReference>
<evidence type="ECO:0000256" key="6">
    <source>
        <dbReference type="ARBA" id="ARBA00023125"/>
    </source>
</evidence>
<evidence type="ECO:0000313" key="15">
    <source>
        <dbReference type="Proteomes" id="UP000694941"/>
    </source>
</evidence>
<comment type="similarity">
    <text evidence="2">Belongs to the CUT homeobox family.</text>
</comment>
<evidence type="ECO:0000256" key="2">
    <source>
        <dbReference type="ARBA" id="ARBA00008190"/>
    </source>
</evidence>
<dbReference type="PROSITE" id="PS51042">
    <property type="entry name" value="CUT"/>
    <property type="match status" value="1"/>
</dbReference>
<evidence type="ECO:0000256" key="10">
    <source>
        <dbReference type="PROSITE-ProRule" id="PRU00108"/>
    </source>
</evidence>
<dbReference type="RefSeq" id="XP_013788386.2">
    <property type="nucleotide sequence ID" value="XM_013932932.2"/>
</dbReference>
<dbReference type="Gene3D" id="1.10.260.40">
    <property type="entry name" value="lambda repressor-like DNA-binding domains"/>
    <property type="match status" value="1"/>
</dbReference>
<dbReference type="InterPro" id="IPR003350">
    <property type="entry name" value="CUT_dom"/>
</dbReference>
<keyword evidence="3" id="KW-0677">Repeat</keyword>
<comment type="subcellular location">
    <subcellularLocation>
        <location evidence="1 10 11">Nucleus</location>
    </subcellularLocation>
</comment>
<evidence type="ECO:0000256" key="4">
    <source>
        <dbReference type="ARBA" id="ARBA00023015"/>
    </source>
</evidence>
<keyword evidence="15" id="KW-1185">Reference proteome</keyword>